<evidence type="ECO:0000256" key="1">
    <source>
        <dbReference type="SAM" id="MobiDB-lite"/>
    </source>
</evidence>
<reference evidence="2 3" key="1">
    <citation type="journal article" date="2008" name="Nature">
        <title>The genome of the choanoflagellate Monosiga brevicollis and the origin of metazoans.</title>
        <authorList>
            <consortium name="JGI Sequencing"/>
            <person name="King N."/>
            <person name="Westbrook M.J."/>
            <person name="Young S.L."/>
            <person name="Kuo A."/>
            <person name="Abedin M."/>
            <person name="Chapman J."/>
            <person name="Fairclough S."/>
            <person name="Hellsten U."/>
            <person name="Isogai Y."/>
            <person name="Letunic I."/>
            <person name="Marr M."/>
            <person name="Pincus D."/>
            <person name="Putnam N."/>
            <person name="Rokas A."/>
            <person name="Wright K.J."/>
            <person name="Zuzow R."/>
            <person name="Dirks W."/>
            <person name="Good M."/>
            <person name="Goodstein D."/>
            <person name="Lemons D."/>
            <person name="Li W."/>
            <person name="Lyons J.B."/>
            <person name="Morris A."/>
            <person name="Nichols S."/>
            <person name="Richter D.J."/>
            <person name="Salamov A."/>
            <person name="Bork P."/>
            <person name="Lim W.A."/>
            <person name="Manning G."/>
            <person name="Miller W.T."/>
            <person name="McGinnis W."/>
            <person name="Shapiro H."/>
            <person name="Tjian R."/>
            <person name="Grigoriev I.V."/>
            <person name="Rokhsar D."/>
        </authorList>
    </citation>
    <scope>NUCLEOTIDE SEQUENCE [LARGE SCALE GENOMIC DNA]</scope>
    <source>
        <strain evidence="3">MX1 / ATCC 50154</strain>
    </source>
</reference>
<gene>
    <name evidence="2" type="ORF">MONBRDRAFT_5563</name>
</gene>
<organism evidence="2 3">
    <name type="scientific">Monosiga brevicollis</name>
    <name type="common">Choanoflagellate</name>
    <dbReference type="NCBI Taxonomy" id="81824"/>
    <lineage>
        <taxon>Eukaryota</taxon>
        <taxon>Choanoflagellata</taxon>
        <taxon>Craspedida</taxon>
        <taxon>Salpingoecidae</taxon>
        <taxon>Monosiga</taxon>
    </lineage>
</organism>
<proteinExistence type="predicted"/>
<dbReference type="AlphaFoldDB" id="A9URT9"/>
<accession>A9URT9</accession>
<feature type="compositionally biased region" description="Acidic residues" evidence="1">
    <location>
        <begin position="114"/>
        <end position="125"/>
    </location>
</feature>
<feature type="compositionally biased region" description="Basic and acidic residues" evidence="1">
    <location>
        <begin position="72"/>
        <end position="81"/>
    </location>
</feature>
<dbReference type="InParanoid" id="A9URT9"/>
<name>A9URT9_MONBE</name>
<dbReference type="Proteomes" id="UP000001357">
    <property type="component" value="Unassembled WGS sequence"/>
</dbReference>
<keyword evidence="3" id="KW-1185">Reference proteome</keyword>
<feature type="region of interest" description="Disordered" evidence="1">
    <location>
        <begin position="1"/>
        <end position="30"/>
    </location>
</feature>
<feature type="compositionally biased region" description="Acidic residues" evidence="1">
    <location>
        <begin position="53"/>
        <end position="62"/>
    </location>
</feature>
<dbReference type="KEGG" id="mbr:MONBRDRAFT_5563"/>
<dbReference type="EMBL" id="CH991544">
    <property type="protein sequence ID" value="EDQ91983.1"/>
    <property type="molecule type" value="Genomic_DNA"/>
</dbReference>
<protein>
    <submittedName>
        <fullName evidence="2">Uncharacterized protein</fullName>
    </submittedName>
</protein>
<dbReference type="RefSeq" id="XP_001743269.1">
    <property type="nucleotide sequence ID" value="XM_001743217.1"/>
</dbReference>
<feature type="region of interest" description="Disordered" evidence="1">
    <location>
        <begin position="42"/>
        <end position="125"/>
    </location>
</feature>
<sequence length="144" mass="15432">MLQPDVSTHRPTPAADEVGAEATEPEEDPVALMFSSTRQRAAAMASLGATAKDEDEEDDDDNLTLQCTLTERPSKSSKADVEALGSGSGSDVLSLWKTAPLDSGRGGPYYDGYGEGDVDDDDDDDAYTVADSMFDTESMWNQRI</sequence>
<feature type="compositionally biased region" description="Polar residues" evidence="1">
    <location>
        <begin position="1"/>
        <end position="10"/>
    </location>
</feature>
<evidence type="ECO:0000313" key="3">
    <source>
        <dbReference type="Proteomes" id="UP000001357"/>
    </source>
</evidence>
<dbReference type="GeneID" id="5888615"/>
<feature type="compositionally biased region" description="Gly residues" evidence="1">
    <location>
        <begin position="104"/>
        <end position="113"/>
    </location>
</feature>
<evidence type="ECO:0000313" key="2">
    <source>
        <dbReference type="EMBL" id="EDQ91983.1"/>
    </source>
</evidence>